<feature type="region of interest" description="Disordered" evidence="1">
    <location>
        <begin position="398"/>
        <end position="436"/>
    </location>
</feature>
<protein>
    <submittedName>
        <fullName evidence="2">Uncharacterized protein</fullName>
    </submittedName>
</protein>
<reference evidence="2" key="1">
    <citation type="submission" date="2019-04" db="EMBL/GenBank/DDBJ databases">
        <authorList>
            <person name="Melise S."/>
            <person name="Noan J."/>
            <person name="Okalmin O."/>
        </authorList>
    </citation>
    <scope>NUCLEOTIDE SEQUENCE</scope>
    <source>
        <strain evidence="2">FN9</strain>
    </source>
</reference>
<evidence type="ECO:0000256" key="1">
    <source>
        <dbReference type="SAM" id="MobiDB-lite"/>
    </source>
</evidence>
<organism evidence="2">
    <name type="scientific">Gibberella zeae</name>
    <name type="common">Wheat head blight fungus</name>
    <name type="synonym">Fusarium graminearum</name>
    <dbReference type="NCBI Taxonomy" id="5518"/>
    <lineage>
        <taxon>Eukaryota</taxon>
        <taxon>Fungi</taxon>
        <taxon>Dikarya</taxon>
        <taxon>Ascomycota</taxon>
        <taxon>Pezizomycotina</taxon>
        <taxon>Sordariomycetes</taxon>
        <taxon>Hypocreomycetidae</taxon>
        <taxon>Hypocreales</taxon>
        <taxon>Nectriaceae</taxon>
        <taxon>Fusarium</taxon>
    </lineage>
</organism>
<feature type="compositionally biased region" description="Polar residues" evidence="1">
    <location>
        <begin position="403"/>
        <end position="423"/>
    </location>
</feature>
<proteinExistence type="predicted"/>
<gene>
    <name evidence="2" type="ORF">FUG_LOCUS55124</name>
</gene>
<dbReference type="AlphaFoldDB" id="A0A4E9D8V2"/>
<evidence type="ECO:0000313" key="2">
    <source>
        <dbReference type="EMBL" id="VIO52825.1"/>
    </source>
</evidence>
<dbReference type="EMBL" id="CAAKMV010000044">
    <property type="protein sequence ID" value="VIO52825.1"/>
    <property type="molecule type" value="Genomic_DNA"/>
</dbReference>
<accession>A0A4E9D8V2</accession>
<sequence>MKDFPKTVPLRLKERFYDIRVLYSQSLCDFISRRKGDPGNISTKLKYLGLDSQNTELYIVIQCEKRVAKRVKKFFAQRHVEEELLPDFRVLVLNEPPTEVANEDAIDVLSDSLPIKTMCGMPVTLRGGDKSVSCTLGGVIIVETDQKRLYGLLAGHPLKRIRGDPSGKQPTCEAYGSSLSSEEDEEEEEEEEEDSDDASTALSKPAHSDVERTNNDGILPTKLHVGTVAYDSFSIPSDGNCDWALIDLNHEYALSNVVIWNQQSQEHDFDNYEAEIHRYYANSRGTALITQVLVLKQDKPCVAELSFNTSSLMMFPGSGFVNTHDVTMKDGSSFCPGDSGLWVVDAKSLGLYGHIVSVDAFGEAQVIPIQSTLQSIKWQLKAKRVSLATSLAVEELHVAQREPPSSTLSEPTGRSSDVSSGITKITKPSKDTTQDLSMFEPNEAHDVDVNFWHF</sequence>
<feature type="region of interest" description="Disordered" evidence="1">
    <location>
        <begin position="160"/>
        <end position="217"/>
    </location>
</feature>
<name>A0A4E9D8V2_GIBZA</name>
<feature type="compositionally biased region" description="Acidic residues" evidence="1">
    <location>
        <begin position="181"/>
        <end position="197"/>
    </location>
</feature>